<dbReference type="EMBL" id="KV417517">
    <property type="protein sequence ID" value="KZP25971.1"/>
    <property type="molecule type" value="Genomic_DNA"/>
</dbReference>
<gene>
    <name evidence="8" type="ORF">FIBSPDRAFT_949771</name>
</gene>
<evidence type="ECO:0000256" key="4">
    <source>
        <dbReference type="ARBA" id="ARBA00022989"/>
    </source>
</evidence>
<dbReference type="SUPFAM" id="SSF52540">
    <property type="entry name" value="P-loop containing nucleoside triphosphate hydrolases"/>
    <property type="match status" value="1"/>
</dbReference>
<dbReference type="PANTHER" id="PTHR24223">
    <property type="entry name" value="ATP-BINDING CASSETTE SUB-FAMILY C"/>
    <property type="match status" value="1"/>
</dbReference>
<dbReference type="GO" id="GO:0042626">
    <property type="term" value="F:ATPase-coupled transmembrane transporter activity"/>
    <property type="evidence" value="ECO:0007669"/>
    <property type="project" value="TreeGrafter"/>
</dbReference>
<dbReference type="Proteomes" id="UP000076532">
    <property type="component" value="Unassembled WGS sequence"/>
</dbReference>
<evidence type="ECO:0000313" key="9">
    <source>
        <dbReference type="Proteomes" id="UP000076532"/>
    </source>
</evidence>
<keyword evidence="2" id="KW-0547">Nucleotide-binding</keyword>
<keyword evidence="1" id="KW-0812">Transmembrane</keyword>
<protein>
    <submittedName>
        <fullName evidence="8">P-loop containing nucleoside triphosphate hydrolase protein</fullName>
    </submittedName>
</protein>
<feature type="domain" description="ABC transporter" evidence="7">
    <location>
        <begin position="268"/>
        <end position="380"/>
    </location>
</feature>
<feature type="region of interest" description="Disordered" evidence="6">
    <location>
        <begin position="210"/>
        <end position="242"/>
    </location>
</feature>
<dbReference type="Gene3D" id="1.20.1560.10">
    <property type="entry name" value="ABC transporter type 1, transmembrane domain"/>
    <property type="match status" value="1"/>
</dbReference>
<evidence type="ECO:0000313" key="8">
    <source>
        <dbReference type="EMBL" id="KZP25971.1"/>
    </source>
</evidence>
<evidence type="ECO:0000256" key="3">
    <source>
        <dbReference type="ARBA" id="ARBA00022840"/>
    </source>
</evidence>
<reference evidence="8 9" key="1">
    <citation type="journal article" date="2016" name="Mol. Biol. Evol.">
        <title>Comparative Genomics of Early-Diverging Mushroom-Forming Fungi Provides Insights into the Origins of Lignocellulose Decay Capabilities.</title>
        <authorList>
            <person name="Nagy L.G."/>
            <person name="Riley R."/>
            <person name="Tritt A."/>
            <person name="Adam C."/>
            <person name="Daum C."/>
            <person name="Floudas D."/>
            <person name="Sun H."/>
            <person name="Yadav J.S."/>
            <person name="Pangilinan J."/>
            <person name="Larsson K.H."/>
            <person name="Matsuura K."/>
            <person name="Barry K."/>
            <person name="Labutti K."/>
            <person name="Kuo R."/>
            <person name="Ohm R.A."/>
            <person name="Bhattacharya S.S."/>
            <person name="Shirouzu T."/>
            <person name="Yoshinaga Y."/>
            <person name="Martin F.M."/>
            <person name="Grigoriev I.V."/>
            <person name="Hibbett D.S."/>
        </authorList>
    </citation>
    <scope>NUCLEOTIDE SEQUENCE [LARGE SCALE GENOMIC DNA]</scope>
    <source>
        <strain evidence="8 9">CBS 109695</strain>
    </source>
</reference>
<dbReference type="InterPro" id="IPR003439">
    <property type="entry name" value="ABC_transporter-like_ATP-bd"/>
</dbReference>
<keyword evidence="8" id="KW-0378">Hydrolase</keyword>
<accession>A0A166PDA7</accession>
<keyword evidence="3" id="KW-0067">ATP-binding</keyword>
<dbReference type="Pfam" id="PF00005">
    <property type="entry name" value="ABC_tran"/>
    <property type="match status" value="1"/>
</dbReference>
<proteinExistence type="predicted"/>
<dbReference type="InterPro" id="IPR036640">
    <property type="entry name" value="ABC1_TM_sf"/>
</dbReference>
<dbReference type="InterPro" id="IPR050173">
    <property type="entry name" value="ABC_transporter_C-like"/>
</dbReference>
<dbReference type="GO" id="GO:0016887">
    <property type="term" value="F:ATP hydrolysis activity"/>
    <property type="evidence" value="ECO:0007669"/>
    <property type="project" value="InterPro"/>
</dbReference>
<dbReference type="InterPro" id="IPR027417">
    <property type="entry name" value="P-loop_NTPase"/>
</dbReference>
<evidence type="ECO:0000256" key="2">
    <source>
        <dbReference type="ARBA" id="ARBA00022741"/>
    </source>
</evidence>
<organism evidence="8 9">
    <name type="scientific">Athelia psychrophila</name>
    <dbReference type="NCBI Taxonomy" id="1759441"/>
    <lineage>
        <taxon>Eukaryota</taxon>
        <taxon>Fungi</taxon>
        <taxon>Dikarya</taxon>
        <taxon>Basidiomycota</taxon>
        <taxon>Agaricomycotina</taxon>
        <taxon>Agaricomycetes</taxon>
        <taxon>Agaricomycetidae</taxon>
        <taxon>Atheliales</taxon>
        <taxon>Atheliaceae</taxon>
        <taxon>Athelia</taxon>
    </lineage>
</organism>
<keyword evidence="9" id="KW-1185">Reference proteome</keyword>
<dbReference type="OrthoDB" id="2688215at2759"/>
<dbReference type="PANTHER" id="PTHR24223:SF415">
    <property type="entry name" value="FI20190P1"/>
    <property type="match status" value="1"/>
</dbReference>
<evidence type="ECO:0000259" key="7">
    <source>
        <dbReference type="Pfam" id="PF00005"/>
    </source>
</evidence>
<evidence type="ECO:0000256" key="6">
    <source>
        <dbReference type="SAM" id="MobiDB-lite"/>
    </source>
</evidence>
<sequence>MHPGCQDSHLQWVPKPAQKATRSMSHDFQNAGLQILADVQRSLWFLGEEKIAFRSIHQARRDVHVATKRKAIVDELVATVEFIKFFAGEEQSRGGESRSSGFKACMNSAMFSLLWILSPILVACVKFFTNGPIVSIIVFTAPLNIIPAWIVQILQTKVAVDRIAVYLDEDEVSDQASTLKKLNKGPRPRRRRCAGHRKWVFKWNAVDQAKGKSALTPPSPSPGRRARPPCLRDSVDQPSPGPRPAAKLHFWYALSDIRAMALPDEPTLQPASGRIIMSKNLSKVNAHELMHAISYSAQSPWLRPQSIKDNILFGFPYDGERYNAVVECCALQTDLSIFEDGDDTEIGARGLSLSGGQKTRVALARAVYTRTKYVLLDDPLSAVDSHTSRFQFEKLLRALWLANRM</sequence>
<dbReference type="Gene3D" id="3.40.50.300">
    <property type="entry name" value="P-loop containing nucleotide triphosphate hydrolases"/>
    <property type="match status" value="1"/>
</dbReference>
<keyword evidence="4" id="KW-1133">Transmembrane helix</keyword>
<evidence type="ECO:0000256" key="1">
    <source>
        <dbReference type="ARBA" id="ARBA00022692"/>
    </source>
</evidence>
<dbReference type="STRING" id="436010.A0A166PDA7"/>
<name>A0A166PDA7_9AGAM</name>
<keyword evidence="5" id="KW-0472">Membrane</keyword>
<dbReference type="AlphaFoldDB" id="A0A166PDA7"/>
<evidence type="ECO:0000256" key="5">
    <source>
        <dbReference type="ARBA" id="ARBA00023136"/>
    </source>
</evidence>
<dbReference type="GO" id="GO:0005524">
    <property type="term" value="F:ATP binding"/>
    <property type="evidence" value="ECO:0007669"/>
    <property type="project" value="UniProtKB-KW"/>
</dbReference>
<dbReference type="GO" id="GO:0016020">
    <property type="term" value="C:membrane"/>
    <property type="evidence" value="ECO:0007669"/>
    <property type="project" value="InterPro"/>
</dbReference>